<dbReference type="AlphaFoldDB" id="A0A1F5N7V8"/>
<gene>
    <name evidence="3" type="ORF">A2717_03855</name>
</gene>
<name>A0A1F5N7V8_9BACT</name>
<accession>A0A1F5N7V8</accession>
<reference evidence="3 4" key="1">
    <citation type="journal article" date="2016" name="Nat. Commun.">
        <title>Thousands of microbial genomes shed light on interconnected biogeochemical processes in an aquifer system.</title>
        <authorList>
            <person name="Anantharaman K."/>
            <person name="Brown C.T."/>
            <person name="Hug L.A."/>
            <person name="Sharon I."/>
            <person name="Castelle C.J."/>
            <person name="Probst A.J."/>
            <person name="Thomas B.C."/>
            <person name="Singh A."/>
            <person name="Wilkins M.J."/>
            <person name="Karaoz U."/>
            <person name="Brodie E.L."/>
            <person name="Williams K.H."/>
            <person name="Hubbard S.S."/>
            <person name="Banfield J.F."/>
        </authorList>
    </citation>
    <scope>NUCLEOTIDE SEQUENCE [LARGE SCALE GENOMIC DNA]</scope>
</reference>
<evidence type="ECO:0000256" key="1">
    <source>
        <dbReference type="SAM" id="Phobius"/>
    </source>
</evidence>
<protein>
    <submittedName>
        <fullName evidence="3">Uncharacterized protein</fullName>
    </submittedName>
</protein>
<feature type="transmembrane region" description="Helical" evidence="1">
    <location>
        <begin position="90"/>
        <end position="111"/>
    </location>
</feature>
<evidence type="ECO:0000256" key="2">
    <source>
        <dbReference type="SAM" id="SignalP"/>
    </source>
</evidence>
<keyword evidence="1" id="KW-1133">Transmembrane helix</keyword>
<dbReference type="STRING" id="1817821.A2717_03855"/>
<dbReference type="EMBL" id="MFEH01000005">
    <property type="protein sequence ID" value="OGE73735.1"/>
    <property type="molecule type" value="Genomic_DNA"/>
</dbReference>
<dbReference type="Proteomes" id="UP000177610">
    <property type="component" value="Unassembled WGS sequence"/>
</dbReference>
<keyword evidence="1" id="KW-0812">Transmembrane</keyword>
<organism evidence="3 4">
    <name type="scientific">Candidatus Doudnabacteria bacterium RIFCSPHIGHO2_01_FULL_41_86</name>
    <dbReference type="NCBI Taxonomy" id="1817821"/>
    <lineage>
        <taxon>Bacteria</taxon>
        <taxon>Candidatus Doudnaibacteriota</taxon>
    </lineage>
</organism>
<proteinExistence type="predicted"/>
<sequence length="132" mass="13986">MIKKYLAILLLVLVLLPTVALAQTTAPGNPCSLAGIKTQTGGAASTLPRCVNQIYVWSLGVAVLLALLMIVVGGYYYMTSSGNAEQAAKGKEYITGALIGIVILFTAYILLNQINPDLVNFNLDSLNGLNKK</sequence>
<evidence type="ECO:0000313" key="3">
    <source>
        <dbReference type="EMBL" id="OGE73735.1"/>
    </source>
</evidence>
<dbReference type="Pfam" id="PF18895">
    <property type="entry name" value="T4SS_pilin"/>
    <property type="match status" value="1"/>
</dbReference>
<feature type="chain" id="PRO_5009520092" evidence="2">
    <location>
        <begin position="23"/>
        <end position="132"/>
    </location>
</feature>
<dbReference type="InterPro" id="IPR043993">
    <property type="entry name" value="T4SS_pilin"/>
</dbReference>
<comment type="caution">
    <text evidence="3">The sequence shown here is derived from an EMBL/GenBank/DDBJ whole genome shotgun (WGS) entry which is preliminary data.</text>
</comment>
<evidence type="ECO:0000313" key="4">
    <source>
        <dbReference type="Proteomes" id="UP000177610"/>
    </source>
</evidence>
<keyword evidence="1" id="KW-0472">Membrane</keyword>
<keyword evidence="2" id="KW-0732">Signal</keyword>
<feature type="transmembrane region" description="Helical" evidence="1">
    <location>
        <begin position="54"/>
        <end position="78"/>
    </location>
</feature>
<feature type="signal peptide" evidence="2">
    <location>
        <begin position="1"/>
        <end position="22"/>
    </location>
</feature>